<comment type="catalytic activity">
    <reaction evidence="3">
        <text>adenosylcob(III)inamide + GTP = adenosylcob(III)inamide phosphate + GDP + H(+)</text>
        <dbReference type="Rhea" id="RHEA:15765"/>
        <dbReference type="ChEBI" id="CHEBI:2480"/>
        <dbReference type="ChEBI" id="CHEBI:15378"/>
        <dbReference type="ChEBI" id="CHEBI:37565"/>
        <dbReference type="ChEBI" id="CHEBI:58189"/>
        <dbReference type="ChEBI" id="CHEBI:58502"/>
        <dbReference type="EC" id="2.7.1.156"/>
    </reaction>
</comment>
<keyword evidence="9 14" id="KW-0808">Transferase</keyword>
<dbReference type="PIRSF" id="PIRSF006135">
    <property type="entry name" value="CobU"/>
    <property type="match status" value="1"/>
</dbReference>
<dbReference type="Proteomes" id="UP000262004">
    <property type="component" value="Chromosome"/>
</dbReference>
<dbReference type="UniPathway" id="UPA00148">
    <property type="reaction ID" value="UER00236"/>
</dbReference>
<accession>A0A2Z6E0D6</accession>
<feature type="active site" description="GMP-histidine intermediate" evidence="15">
    <location>
        <position position="57"/>
    </location>
</feature>
<dbReference type="RefSeq" id="WP_119335865.1">
    <property type="nucleotide sequence ID" value="NZ_AP018558.1"/>
</dbReference>
<evidence type="ECO:0000256" key="11">
    <source>
        <dbReference type="ARBA" id="ARBA00022777"/>
    </source>
</evidence>
<evidence type="ECO:0000256" key="16">
    <source>
        <dbReference type="PIRSR" id="PIRSR006135-2"/>
    </source>
</evidence>
<gene>
    <name evidence="17" type="ORF">HPTL_1959</name>
</gene>
<evidence type="ECO:0000256" key="15">
    <source>
        <dbReference type="PIRSR" id="PIRSR006135-1"/>
    </source>
</evidence>
<name>A0A2Z6E0D6_HYDTE</name>
<dbReference type="GO" id="GO:0005525">
    <property type="term" value="F:GTP binding"/>
    <property type="evidence" value="ECO:0007669"/>
    <property type="project" value="UniProtKB-UniRule"/>
</dbReference>
<keyword evidence="8 14" id="KW-0169">Cobalamin biosynthesis</keyword>
<keyword evidence="12 14" id="KW-0067">ATP-binding</keyword>
<dbReference type="GO" id="GO:0009236">
    <property type="term" value="P:cobalamin biosynthetic process"/>
    <property type="evidence" value="ECO:0007669"/>
    <property type="project" value="UniProtKB-UniRule"/>
</dbReference>
<dbReference type="GO" id="GO:0005524">
    <property type="term" value="F:ATP binding"/>
    <property type="evidence" value="ECO:0007669"/>
    <property type="project" value="UniProtKB-UniRule"/>
</dbReference>
<evidence type="ECO:0000256" key="5">
    <source>
        <dbReference type="ARBA" id="ARBA00004692"/>
    </source>
</evidence>
<evidence type="ECO:0000256" key="9">
    <source>
        <dbReference type="ARBA" id="ARBA00022679"/>
    </source>
</evidence>
<evidence type="ECO:0000256" key="12">
    <source>
        <dbReference type="ARBA" id="ARBA00022840"/>
    </source>
</evidence>
<evidence type="ECO:0000256" key="6">
    <source>
        <dbReference type="ARBA" id="ARBA00005159"/>
    </source>
</evidence>
<evidence type="ECO:0000256" key="14">
    <source>
        <dbReference type="PIRNR" id="PIRNR006135"/>
    </source>
</evidence>
<evidence type="ECO:0000256" key="7">
    <source>
        <dbReference type="ARBA" id="ARBA00007490"/>
    </source>
</evidence>
<keyword evidence="13 14" id="KW-0342">GTP-binding</keyword>
<feature type="binding site" evidence="16">
    <location>
        <position position="69"/>
    </location>
    <ligand>
        <name>GTP</name>
        <dbReference type="ChEBI" id="CHEBI:37565"/>
    </ligand>
</feature>
<evidence type="ECO:0000313" key="18">
    <source>
        <dbReference type="Proteomes" id="UP000262004"/>
    </source>
</evidence>
<dbReference type="EC" id="2.7.1.156" evidence="14"/>
<dbReference type="GO" id="GO:0008820">
    <property type="term" value="F:cobinamide phosphate guanylyltransferase activity"/>
    <property type="evidence" value="ECO:0007669"/>
    <property type="project" value="UniProtKB-UniRule"/>
</dbReference>
<comment type="catalytic activity">
    <reaction evidence="2 14">
        <text>adenosylcob(III)inamide phosphate + GTP + H(+) = adenosylcob(III)inamide-GDP + diphosphate</text>
        <dbReference type="Rhea" id="RHEA:22712"/>
        <dbReference type="ChEBI" id="CHEBI:15378"/>
        <dbReference type="ChEBI" id="CHEBI:33019"/>
        <dbReference type="ChEBI" id="CHEBI:37565"/>
        <dbReference type="ChEBI" id="CHEBI:58502"/>
        <dbReference type="ChEBI" id="CHEBI:60487"/>
        <dbReference type="EC" id="2.7.7.62"/>
    </reaction>
</comment>
<dbReference type="PANTHER" id="PTHR34848">
    <property type="match status" value="1"/>
</dbReference>
<reference evidence="17 18" key="1">
    <citation type="submission" date="2018-04" db="EMBL/GenBank/DDBJ databases">
        <title>Complete genome sequence of Hydrogenophilus thermoluteolus TH-1.</title>
        <authorList>
            <person name="Arai H."/>
        </authorList>
    </citation>
    <scope>NUCLEOTIDE SEQUENCE [LARGE SCALE GENOMIC DNA]</scope>
    <source>
        <strain evidence="17 18">TH-1</strain>
    </source>
</reference>
<dbReference type="SUPFAM" id="SSF52540">
    <property type="entry name" value="P-loop containing nucleoside triphosphate hydrolases"/>
    <property type="match status" value="1"/>
</dbReference>
<evidence type="ECO:0000256" key="2">
    <source>
        <dbReference type="ARBA" id="ARBA00000711"/>
    </source>
</evidence>
<dbReference type="InterPro" id="IPR003203">
    <property type="entry name" value="CobU/CobP"/>
</dbReference>
<dbReference type="GO" id="GO:0043752">
    <property type="term" value="F:adenosylcobinamide kinase activity"/>
    <property type="evidence" value="ECO:0007669"/>
    <property type="project" value="UniProtKB-EC"/>
</dbReference>
<protein>
    <recommendedName>
        <fullName evidence="14">Bifunctional adenosylcobalamin biosynthesis protein</fullName>
        <ecNumber evidence="14">2.7.1.156</ecNumber>
        <ecNumber evidence="14">2.7.7.62</ecNumber>
    </recommendedName>
</protein>
<comment type="pathway">
    <text evidence="6 14">Cofactor biosynthesis; adenosylcobalamin biosynthesis; adenosylcobalamin from cob(II)yrinate a,c-diamide: step 5/7.</text>
</comment>
<proteinExistence type="inferred from homology"/>
<dbReference type="EMBL" id="AP018558">
    <property type="protein sequence ID" value="BBD78213.1"/>
    <property type="molecule type" value="Genomic_DNA"/>
</dbReference>
<comment type="pathway">
    <text evidence="5 14">Cofactor biosynthesis; adenosylcobalamin biosynthesis; adenosylcobalamin from cob(II)yrinate a,c-diamide: step 6/7.</text>
</comment>
<dbReference type="AlphaFoldDB" id="A0A2Z6E0D6"/>
<dbReference type="KEGG" id="htl:HPTL_1959"/>
<evidence type="ECO:0000256" key="4">
    <source>
        <dbReference type="ARBA" id="ARBA00003889"/>
    </source>
</evidence>
<evidence type="ECO:0000313" key="17">
    <source>
        <dbReference type="EMBL" id="BBD78213.1"/>
    </source>
</evidence>
<dbReference type="InterPro" id="IPR027417">
    <property type="entry name" value="P-loop_NTPase"/>
</dbReference>
<keyword evidence="11 14" id="KW-0418">Kinase</keyword>
<feature type="binding site" evidence="16">
    <location>
        <begin position="41"/>
        <end position="43"/>
    </location>
    <ligand>
        <name>GTP</name>
        <dbReference type="ChEBI" id="CHEBI:37565"/>
    </ligand>
</feature>
<dbReference type="OrthoDB" id="9788370at2"/>
<feature type="binding site" evidence="16">
    <location>
        <begin position="16"/>
        <end position="23"/>
    </location>
    <ligand>
        <name>GTP</name>
        <dbReference type="ChEBI" id="CHEBI:37565"/>
    </ligand>
</feature>
<evidence type="ECO:0000256" key="13">
    <source>
        <dbReference type="ARBA" id="ARBA00023134"/>
    </source>
</evidence>
<feature type="binding site" evidence="16">
    <location>
        <position position="91"/>
    </location>
    <ligand>
        <name>GTP</name>
        <dbReference type="ChEBI" id="CHEBI:37565"/>
    </ligand>
</feature>
<evidence type="ECO:0000256" key="1">
    <source>
        <dbReference type="ARBA" id="ARBA00000312"/>
    </source>
</evidence>
<feature type="binding site" evidence="16">
    <location>
        <begin position="58"/>
        <end position="61"/>
    </location>
    <ligand>
        <name>GTP</name>
        <dbReference type="ChEBI" id="CHEBI:37565"/>
    </ligand>
</feature>
<evidence type="ECO:0000256" key="8">
    <source>
        <dbReference type="ARBA" id="ARBA00022573"/>
    </source>
</evidence>
<sequence>MPPTPSAQATVHLILGGARSGKSRYAESLAHAAPPPVAYLATAHAGDDEMATRIAHHRAQRPNTWHTIEAPYHLSRALDAALTNANTVVIDCLTLWLSNWLLWWETAWSPPHALPPTPRDASDVTRRAAWEAERAALLENLAKAAPHHTILLVANEVGLGIVPNDPLARHFRDEAGWLNQAVAAVATRVTFVAAGLPLPLKS</sequence>
<evidence type="ECO:0000256" key="10">
    <source>
        <dbReference type="ARBA" id="ARBA00022741"/>
    </source>
</evidence>
<dbReference type="Gene3D" id="3.40.50.300">
    <property type="entry name" value="P-loop containing nucleotide triphosphate hydrolases"/>
    <property type="match status" value="1"/>
</dbReference>
<organism evidence="17 18">
    <name type="scientific">Hydrogenophilus thermoluteolus</name>
    <name type="common">Pseudomonas hydrogenothermophila</name>
    <dbReference type="NCBI Taxonomy" id="297"/>
    <lineage>
        <taxon>Bacteria</taxon>
        <taxon>Pseudomonadati</taxon>
        <taxon>Pseudomonadota</taxon>
        <taxon>Hydrogenophilia</taxon>
        <taxon>Hydrogenophilales</taxon>
        <taxon>Hydrogenophilaceae</taxon>
        <taxon>Hydrogenophilus</taxon>
    </lineage>
</organism>
<evidence type="ECO:0000256" key="3">
    <source>
        <dbReference type="ARBA" id="ARBA00001522"/>
    </source>
</evidence>
<dbReference type="CDD" id="cd00544">
    <property type="entry name" value="CobU"/>
    <property type="match status" value="1"/>
</dbReference>
<comment type="function">
    <text evidence="4 14">Catalyzes ATP-dependent phosphorylation of adenosylcobinamide and addition of GMP to adenosylcobinamide phosphate.</text>
</comment>
<dbReference type="PANTHER" id="PTHR34848:SF1">
    <property type="entry name" value="BIFUNCTIONAL ADENOSYLCOBALAMIN BIOSYNTHESIS PROTEIN COBU"/>
    <property type="match status" value="1"/>
</dbReference>
<keyword evidence="10 14" id="KW-0547">Nucleotide-binding</keyword>
<keyword evidence="18" id="KW-1185">Reference proteome</keyword>
<dbReference type="EC" id="2.7.7.62" evidence="14"/>
<dbReference type="NCBIfam" id="NF004469">
    <property type="entry name" value="PRK05800.1"/>
    <property type="match status" value="1"/>
</dbReference>
<dbReference type="Pfam" id="PF02283">
    <property type="entry name" value="CobU"/>
    <property type="match status" value="1"/>
</dbReference>
<comment type="catalytic activity">
    <reaction evidence="1 14">
        <text>adenosylcob(III)inamide + ATP = adenosylcob(III)inamide phosphate + ADP + H(+)</text>
        <dbReference type="Rhea" id="RHEA:15769"/>
        <dbReference type="ChEBI" id="CHEBI:2480"/>
        <dbReference type="ChEBI" id="CHEBI:15378"/>
        <dbReference type="ChEBI" id="CHEBI:30616"/>
        <dbReference type="ChEBI" id="CHEBI:58502"/>
        <dbReference type="ChEBI" id="CHEBI:456216"/>
        <dbReference type="EC" id="2.7.1.156"/>
    </reaction>
</comment>
<comment type="similarity">
    <text evidence="7 14">Belongs to the CobU/CobP family.</text>
</comment>